<evidence type="ECO:0000313" key="8">
    <source>
        <dbReference type="EMBL" id="GMH16432.1"/>
    </source>
</evidence>
<gene>
    <name evidence="8" type="ORF">Nepgr_018273</name>
</gene>
<evidence type="ECO:0000256" key="4">
    <source>
        <dbReference type="ARBA" id="ARBA00022989"/>
    </source>
</evidence>
<feature type="transmembrane region" description="Helical" evidence="6">
    <location>
        <begin position="181"/>
        <end position="201"/>
    </location>
</feature>
<evidence type="ECO:0000256" key="6">
    <source>
        <dbReference type="RuleBase" id="RU363077"/>
    </source>
</evidence>
<dbReference type="Proteomes" id="UP001279734">
    <property type="component" value="Unassembled WGS sequence"/>
</dbReference>
<evidence type="ECO:0000313" key="9">
    <source>
        <dbReference type="Proteomes" id="UP001279734"/>
    </source>
</evidence>
<evidence type="ECO:0000256" key="3">
    <source>
        <dbReference type="ARBA" id="ARBA00022692"/>
    </source>
</evidence>
<feature type="transmembrane region" description="Helical" evidence="6">
    <location>
        <begin position="113"/>
        <end position="131"/>
    </location>
</feature>
<protein>
    <recommendedName>
        <fullName evidence="6">WAT1-related protein</fullName>
    </recommendedName>
</protein>
<feature type="transmembrane region" description="Helical" evidence="6">
    <location>
        <begin position="248"/>
        <end position="266"/>
    </location>
</feature>
<sequence length="346" mass="38002">MREARLSYSWLWLWEECSPYIFLSLNELCLAIFMIMMESLFSDGINGLAFVVYEHVISTVLLSLLAFFLERRRPPLTFKIVSYAFLLGLLQVTLCQMLLTVALQFISSTYESVALNLVPSIVFLLALLFGQEKLSFPTINGQAKVWGLAFSAAGAVTIVLWKGPLIFKEAFSAGFHGTSNGIIGGIMIVVGILATSFWNIAVAHVVKIYPSELSLTAMMSFFGTVQTAVITAIAIASSSWKLKWEGGLTMLTLLLGGVVVTGLSYYVMAWSIKKRGPVFTTAFKPLLVLFSFLLQTFALGSFVHLGSVVGAVFVVIGQYLLLWGKAKDFEKTRLNANGTINSPLIQ</sequence>
<keyword evidence="9" id="KW-1185">Reference proteome</keyword>
<feature type="transmembrane region" description="Helical" evidence="6">
    <location>
        <begin position="303"/>
        <end position="323"/>
    </location>
</feature>
<feature type="domain" description="EamA" evidence="7">
    <location>
        <begin position="20"/>
        <end position="139"/>
    </location>
</feature>
<dbReference type="PANTHER" id="PTHR31218">
    <property type="entry name" value="WAT1-RELATED PROTEIN"/>
    <property type="match status" value="1"/>
</dbReference>
<dbReference type="EMBL" id="BSYO01000016">
    <property type="protein sequence ID" value="GMH16432.1"/>
    <property type="molecule type" value="Genomic_DNA"/>
</dbReference>
<dbReference type="Pfam" id="PF00892">
    <property type="entry name" value="EamA"/>
    <property type="match status" value="1"/>
</dbReference>
<organism evidence="8 9">
    <name type="scientific">Nepenthes gracilis</name>
    <name type="common">Slender pitcher plant</name>
    <dbReference type="NCBI Taxonomy" id="150966"/>
    <lineage>
        <taxon>Eukaryota</taxon>
        <taxon>Viridiplantae</taxon>
        <taxon>Streptophyta</taxon>
        <taxon>Embryophyta</taxon>
        <taxon>Tracheophyta</taxon>
        <taxon>Spermatophyta</taxon>
        <taxon>Magnoliopsida</taxon>
        <taxon>eudicotyledons</taxon>
        <taxon>Gunneridae</taxon>
        <taxon>Pentapetalae</taxon>
        <taxon>Caryophyllales</taxon>
        <taxon>Nepenthaceae</taxon>
        <taxon>Nepenthes</taxon>
    </lineage>
</organism>
<dbReference type="GO" id="GO:0016020">
    <property type="term" value="C:membrane"/>
    <property type="evidence" value="ECO:0007669"/>
    <property type="project" value="UniProtKB-SubCell"/>
</dbReference>
<evidence type="ECO:0000256" key="1">
    <source>
        <dbReference type="ARBA" id="ARBA00004141"/>
    </source>
</evidence>
<dbReference type="InterPro" id="IPR000620">
    <property type="entry name" value="EamA_dom"/>
</dbReference>
<dbReference type="SUPFAM" id="SSF103481">
    <property type="entry name" value="Multidrug resistance efflux transporter EmrE"/>
    <property type="match status" value="2"/>
</dbReference>
<comment type="similarity">
    <text evidence="2 6">Belongs to the drug/metabolite transporter (DMT) superfamily. Plant drug/metabolite exporter (P-DME) (TC 2.A.7.4) family.</text>
</comment>
<name>A0AAD3SSM6_NEPGR</name>
<keyword evidence="4 6" id="KW-1133">Transmembrane helix</keyword>
<dbReference type="InterPro" id="IPR030184">
    <property type="entry name" value="WAT1-related"/>
</dbReference>
<accession>A0AAD3SSM6</accession>
<reference evidence="8" key="1">
    <citation type="submission" date="2023-05" db="EMBL/GenBank/DDBJ databases">
        <title>Nepenthes gracilis genome sequencing.</title>
        <authorList>
            <person name="Fukushima K."/>
        </authorList>
    </citation>
    <scope>NUCLEOTIDE SEQUENCE</scope>
    <source>
        <strain evidence="8">SING2019-196</strain>
    </source>
</reference>
<feature type="transmembrane region" description="Helical" evidence="6">
    <location>
        <begin position="213"/>
        <end position="236"/>
    </location>
</feature>
<comment type="subcellular location">
    <subcellularLocation>
        <location evidence="1 6">Membrane</location>
        <topology evidence="1 6">Multi-pass membrane protein</topology>
    </subcellularLocation>
</comment>
<keyword evidence="3 6" id="KW-0812">Transmembrane</keyword>
<feature type="transmembrane region" description="Helical" evidence="6">
    <location>
        <begin position="20"/>
        <end position="41"/>
    </location>
</feature>
<feature type="transmembrane region" description="Helical" evidence="6">
    <location>
        <begin position="81"/>
        <end position="107"/>
    </location>
</feature>
<feature type="transmembrane region" description="Helical" evidence="6">
    <location>
        <begin position="47"/>
        <end position="69"/>
    </location>
</feature>
<feature type="transmembrane region" description="Helical" evidence="6">
    <location>
        <begin position="278"/>
        <end position="297"/>
    </location>
</feature>
<dbReference type="InterPro" id="IPR037185">
    <property type="entry name" value="EmrE-like"/>
</dbReference>
<evidence type="ECO:0000259" key="7">
    <source>
        <dbReference type="Pfam" id="PF00892"/>
    </source>
</evidence>
<dbReference type="GO" id="GO:0022857">
    <property type="term" value="F:transmembrane transporter activity"/>
    <property type="evidence" value="ECO:0007669"/>
    <property type="project" value="InterPro"/>
</dbReference>
<keyword evidence="5 6" id="KW-0472">Membrane</keyword>
<feature type="transmembrane region" description="Helical" evidence="6">
    <location>
        <begin position="143"/>
        <end position="161"/>
    </location>
</feature>
<proteinExistence type="inferred from homology"/>
<evidence type="ECO:0000256" key="2">
    <source>
        <dbReference type="ARBA" id="ARBA00007635"/>
    </source>
</evidence>
<comment type="caution">
    <text evidence="8">The sequence shown here is derived from an EMBL/GenBank/DDBJ whole genome shotgun (WGS) entry which is preliminary data.</text>
</comment>
<evidence type="ECO:0000256" key="5">
    <source>
        <dbReference type="ARBA" id="ARBA00023136"/>
    </source>
</evidence>
<dbReference type="AlphaFoldDB" id="A0AAD3SSM6"/>